<dbReference type="VEuPathDB" id="VectorBase:ISCI006064"/>
<dbReference type="EMBL" id="ABJB010433695">
    <property type="status" value="NOT_ANNOTATED_CDS"/>
    <property type="molecule type" value="Genomic_DNA"/>
</dbReference>
<evidence type="ECO:0000313" key="3">
    <source>
        <dbReference type="Proteomes" id="UP000001555"/>
    </source>
</evidence>
<proteinExistence type="predicted"/>
<dbReference type="AlphaFoldDB" id="B7PKT4"/>
<organism>
    <name type="scientific">Ixodes scapularis</name>
    <name type="common">Black-legged tick</name>
    <name type="synonym">Deer tick</name>
    <dbReference type="NCBI Taxonomy" id="6945"/>
    <lineage>
        <taxon>Eukaryota</taxon>
        <taxon>Metazoa</taxon>
        <taxon>Ecdysozoa</taxon>
        <taxon>Arthropoda</taxon>
        <taxon>Chelicerata</taxon>
        <taxon>Arachnida</taxon>
        <taxon>Acari</taxon>
        <taxon>Parasitiformes</taxon>
        <taxon>Ixodida</taxon>
        <taxon>Ixodoidea</taxon>
        <taxon>Ixodidae</taxon>
        <taxon>Ixodinae</taxon>
        <taxon>Ixodes</taxon>
    </lineage>
</organism>
<keyword evidence="3" id="KW-1185">Reference proteome</keyword>
<dbReference type="Proteomes" id="UP000001555">
    <property type="component" value="Unassembled WGS sequence"/>
</dbReference>
<sequence length="64" mass="6810">MTRKVQCNRGSKIQTESPPLAGSLVVRAAARMTKRSAVGHAAEGSQGSCRAPLRAAETRIRFGE</sequence>
<evidence type="ECO:0000313" key="1">
    <source>
        <dbReference type="EMBL" id="EEC07206.1"/>
    </source>
</evidence>
<reference evidence="1 3" key="1">
    <citation type="submission" date="2008-03" db="EMBL/GenBank/DDBJ databases">
        <title>Annotation of Ixodes scapularis.</title>
        <authorList>
            <consortium name="Ixodes scapularis Genome Project Consortium"/>
            <person name="Caler E."/>
            <person name="Hannick L.I."/>
            <person name="Bidwell S."/>
            <person name="Joardar V."/>
            <person name="Thiagarajan M."/>
            <person name="Amedeo P."/>
            <person name="Galinsky K.J."/>
            <person name="Schobel S."/>
            <person name="Inman J."/>
            <person name="Hostetler J."/>
            <person name="Miller J."/>
            <person name="Hammond M."/>
            <person name="Megy K."/>
            <person name="Lawson D."/>
            <person name="Kodira C."/>
            <person name="Sutton G."/>
            <person name="Meyer J."/>
            <person name="Hill C.A."/>
            <person name="Birren B."/>
            <person name="Nene V."/>
            <person name="Collins F."/>
            <person name="Alarcon-Chaidez F."/>
            <person name="Wikel S."/>
            <person name="Strausberg R."/>
        </authorList>
    </citation>
    <scope>NUCLEOTIDE SEQUENCE [LARGE SCALE GENOMIC DNA]</scope>
    <source>
        <strain evidence="3">Wikel</strain>
        <strain evidence="1">Wikel colony</strain>
    </source>
</reference>
<dbReference type="PaxDb" id="6945-B7PKT4"/>
<reference evidence="2" key="2">
    <citation type="submission" date="2020-05" db="UniProtKB">
        <authorList>
            <consortium name="EnsemblMetazoa"/>
        </authorList>
    </citation>
    <scope>IDENTIFICATION</scope>
    <source>
        <strain evidence="2">wikel</strain>
    </source>
</reference>
<protein>
    <submittedName>
        <fullName evidence="1 2">Uncharacterized protein</fullName>
    </submittedName>
</protein>
<dbReference type="EnsemblMetazoa" id="ISCW006064-RA">
    <property type="protein sequence ID" value="ISCW006064-PA"/>
    <property type="gene ID" value="ISCW006064"/>
</dbReference>
<evidence type="ECO:0000313" key="2">
    <source>
        <dbReference type="EnsemblMetazoa" id="ISCW006064-PA"/>
    </source>
</evidence>
<accession>B7PKT4</accession>
<name>B7PKT4_IXOSC</name>
<gene>
    <name evidence="1" type="ORF">IscW_ISCW006064</name>
</gene>
<dbReference type="EMBL" id="DS735578">
    <property type="protein sequence ID" value="EEC07206.1"/>
    <property type="molecule type" value="Genomic_DNA"/>
</dbReference>
<dbReference type="InParanoid" id="B7PKT4"/>
<dbReference type="VEuPathDB" id="VectorBase:ISCW006064"/>
<dbReference type="HOGENOM" id="CLU_2870081_0_0_1"/>